<organism evidence="2 3">
    <name type="scientific">Aldrovandia affinis</name>
    <dbReference type="NCBI Taxonomy" id="143900"/>
    <lineage>
        <taxon>Eukaryota</taxon>
        <taxon>Metazoa</taxon>
        <taxon>Chordata</taxon>
        <taxon>Craniata</taxon>
        <taxon>Vertebrata</taxon>
        <taxon>Euteleostomi</taxon>
        <taxon>Actinopterygii</taxon>
        <taxon>Neopterygii</taxon>
        <taxon>Teleostei</taxon>
        <taxon>Notacanthiformes</taxon>
        <taxon>Halosauridae</taxon>
        <taxon>Aldrovandia</taxon>
    </lineage>
</organism>
<dbReference type="AlphaFoldDB" id="A0AAD7RPA6"/>
<feature type="compositionally biased region" description="Basic and acidic residues" evidence="1">
    <location>
        <begin position="92"/>
        <end position="106"/>
    </location>
</feature>
<feature type="compositionally biased region" description="Polar residues" evidence="1">
    <location>
        <begin position="107"/>
        <end position="123"/>
    </location>
</feature>
<reference evidence="2" key="1">
    <citation type="journal article" date="2023" name="Science">
        <title>Genome structures resolve the early diversification of teleost fishes.</title>
        <authorList>
            <person name="Parey E."/>
            <person name="Louis A."/>
            <person name="Montfort J."/>
            <person name="Bouchez O."/>
            <person name="Roques C."/>
            <person name="Iampietro C."/>
            <person name="Lluch J."/>
            <person name="Castinel A."/>
            <person name="Donnadieu C."/>
            <person name="Desvignes T."/>
            <person name="Floi Bucao C."/>
            <person name="Jouanno E."/>
            <person name="Wen M."/>
            <person name="Mejri S."/>
            <person name="Dirks R."/>
            <person name="Jansen H."/>
            <person name="Henkel C."/>
            <person name="Chen W.J."/>
            <person name="Zahm M."/>
            <person name="Cabau C."/>
            <person name="Klopp C."/>
            <person name="Thompson A.W."/>
            <person name="Robinson-Rechavi M."/>
            <person name="Braasch I."/>
            <person name="Lecointre G."/>
            <person name="Bobe J."/>
            <person name="Postlethwait J.H."/>
            <person name="Berthelot C."/>
            <person name="Roest Crollius H."/>
            <person name="Guiguen Y."/>
        </authorList>
    </citation>
    <scope>NUCLEOTIDE SEQUENCE</scope>
    <source>
        <strain evidence="2">NC1722</strain>
    </source>
</reference>
<dbReference type="Proteomes" id="UP001221898">
    <property type="component" value="Unassembled WGS sequence"/>
</dbReference>
<dbReference type="EMBL" id="JAINUG010000206">
    <property type="protein sequence ID" value="KAJ8387745.1"/>
    <property type="molecule type" value="Genomic_DNA"/>
</dbReference>
<comment type="caution">
    <text evidence="2">The sequence shown here is derived from an EMBL/GenBank/DDBJ whole genome shotgun (WGS) entry which is preliminary data.</text>
</comment>
<keyword evidence="3" id="KW-1185">Reference proteome</keyword>
<evidence type="ECO:0000256" key="1">
    <source>
        <dbReference type="SAM" id="MobiDB-lite"/>
    </source>
</evidence>
<feature type="region of interest" description="Disordered" evidence="1">
    <location>
        <begin position="214"/>
        <end position="242"/>
    </location>
</feature>
<feature type="region of interest" description="Disordered" evidence="1">
    <location>
        <begin position="88"/>
        <end position="123"/>
    </location>
</feature>
<accession>A0AAD7RPA6</accession>
<protein>
    <submittedName>
        <fullName evidence="2">Uncharacterized protein</fullName>
    </submittedName>
</protein>
<sequence>MSSPGGAVEITPVRSPGLRRRDKTRDSERADVNLGSQERPVTPVSHYTTLPTSPSLVTRWLTARPTPHALDSAVLNARLTLRSCSYSSRTSGEAHRQPHTSPERTESLTTDLSPTDPSASAATQNLKLRGPVCQSEIKRAEGLASGRDMFRIKPSPLPILITGTHPAQHTGVGLREGAGLEDASACDAPSPRCPPSPSPLAHPSLGDTAALIDNVTAGNRDPGGSSLTPRRRDICQDESPARWPAGLLPALGPGAVTGVRRAQRAHYA</sequence>
<proteinExistence type="predicted"/>
<evidence type="ECO:0000313" key="3">
    <source>
        <dbReference type="Proteomes" id="UP001221898"/>
    </source>
</evidence>
<name>A0AAD7RPA6_9TELE</name>
<feature type="region of interest" description="Disordered" evidence="1">
    <location>
        <begin position="1"/>
        <end position="51"/>
    </location>
</feature>
<gene>
    <name evidence="2" type="ORF">AAFF_G00150460</name>
</gene>
<evidence type="ECO:0000313" key="2">
    <source>
        <dbReference type="EMBL" id="KAJ8387745.1"/>
    </source>
</evidence>